<feature type="region of interest" description="Disordered" evidence="2">
    <location>
        <begin position="399"/>
        <end position="434"/>
    </location>
</feature>
<dbReference type="InterPro" id="IPR001482">
    <property type="entry name" value="T2SS/T4SS_dom"/>
</dbReference>
<organism evidence="4 5">
    <name type="scientific">Stackebrandtia albiflava</name>
    <dbReference type="NCBI Taxonomy" id="406432"/>
    <lineage>
        <taxon>Bacteria</taxon>
        <taxon>Bacillati</taxon>
        <taxon>Actinomycetota</taxon>
        <taxon>Actinomycetes</taxon>
        <taxon>Glycomycetales</taxon>
        <taxon>Glycomycetaceae</taxon>
        <taxon>Stackebrandtia</taxon>
    </lineage>
</organism>
<dbReference type="CDD" id="cd01130">
    <property type="entry name" value="VirB11-like_ATPase"/>
    <property type="match status" value="1"/>
</dbReference>
<dbReference type="PANTHER" id="PTHR30486">
    <property type="entry name" value="TWITCHING MOTILITY PROTEIN PILT"/>
    <property type="match status" value="1"/>
</dbReference>
<dbReference type="PANTHER" id="PTHR30486:SF6">
    <property type="entry name" value="TYPE IV PILUS RETRACTATION ATPASE PILT"/>
    <property type="match status" value="1"/>
</dbReference>
<evidence type="ECO:0000256" key="2">
    <source>
        <dbReference type="SAM" id="MobiDB-lite"/>
    </source>
</evidence>
<dbReference type="InterPro" id="IPR050921">
    <property type="entry name" value="T4SS_GSP_E_ATPase"/>
</dbReference>
<dbReference type="Gene3D" id="3.30.450.380">
    <property type="match status" value="1"/>
</dbReference>
<dbReference type="Proteomes" id="UP000321617">
    <property type="component" value="Unassembled WGS sequence"/>
</dbReference>
<dbReference type="EMBL" id="VLLL01000007">
    <property type="protein sequence ID" value="TWJ10775.1"/>
    <property type="molecule type" value="Genomic_DNA"/>
</dbReference>
<proteinExistence type="inferred from homology"/>
<comment type="caution">
    <text evidence="4">The sequence shown here is derived from an EMBL/GenBank/DDBJ whole genome shotgun (WGS) entry which is preliminary data.</text>
</comment>
<reference evidence="4 5" key="1">
    <citation type="journal article" date="2013" name="Stand. Genomic Sci.">
        <title>Genomic Encyclopedia of Type Strains, Phase I: The one thousand microbial genomes (KMG-I) project.</title>
        <authorList>
            <person name="Kyrpides N.C."/>
            <person name="Woyke T."/>
            <person name="Eisen J.A."/>
            <person name="Garrity G."/>
            <person name="Lilburn T.G."/>
            <person name="Beck B.J."/>
            <person name="Whitman W.B."/>
            <person name="Hugenholtz P."/>
            <person name="Klenk H.P."/>
        </authorList>
    </citation>
    <scope>NUCLEOTIDE SEQUENCE [LARGE SCALE GENOMIC DNA]</scope>
    <source>
        <strain evidence="4 5">DSM 45044</strain>
    </source>
</reference>
<sequence>MTTALLKAVRRQLLSDTRDDVSGGDVAAALHATGRAPVTGPALLGLAGRLTDDLTGAGRLQPLLDTPDVTDVLVNGPGVVWADSGEGLRPTDVCFPDAASVRELAARLATAAGRRLDDAHPFVDVRLPDGTRLHAVLPPLAVAGPYLSLRTHRPVAFDMAGLIQAGTFTPESAQWVARIVARRLPFLVSGGTGSGKTTLLRSLLESVPDGERIVVVEDSPELAPRHPQVVSLRTRQANVDGAGEVNLASLVRQALRMRPDRIVVGECRGAEVIELLAALNTGHDGSAGTVHANTAADVPARLAALALPHGLSRPGLYALIAAALRVVVHMRRIGARRVVSEISLLEVDPDHGRIRVSPAWRITGGATPGRPRLTRLLSAEERPWEPSCLPVARWTGCPRHPSRATGGERRPWRRGRSVTRCAPRRPRRCWRRPP</sequence>
<gene>
    <name evidence="4" type="ORF">LX16_4199</name>
</gene>
<protein>
    <submittedName>
        <fullName evidence="4">Pilus assembly protein CpaF</fullName>
    </submittedName>
</protein>
<feature type="compositionally biased region" description="Basic residues" evidence="2">
    <location>
        <begin position="411"/>
        <end position="434"/>
    </location>
</feature>
<dbReference type="GO" id="GO:0016887">
    <property type="term" value="F:ATP hydrolysis activity"/>
    <property type="evidence" value="ECO:0007669"/>
    <property type="project" value="InterPro"/>
</dbReference>
<accession>A0A562UYU2</accession>
<name>A0A562UYU2_9ACTN</name>
<evidence type="ECO:0000259" key="3">
    <source>
        <dbReference type="Pfam" id="PF00437"/>
    </source>
</evidence>
<dbReference type="OrthoDB" id="9810761at2"/>
<feature type="domain" description="Bacterial type II secretion system protein E" evidence="3">
    <location>
        <begin position="56"/>
        <end position="329"/>
    </location>
</feature>
<dbReference type="InterPro" id="IPR022399">
    <property type="entry name" value="TadA-like_ATPase"/>
</dbReference>
<evidence type="ECO:0000313" key="4">
    <source>
        <dbReference type="EMBL" id="TWJ10775.1"/>
    </source>
</evidence>
<dbReference type="InterPro" id="IPR027417">
    <property type="entry name" value="P-loop_NTPase"/>
</dbReference>
<comment type="similarity">
    <text evidence="1">Belongs to the GSP E family.</text>
</comment>
<dbReference type="SUPFAM" id="SSF52540">
    <property type="entry name" value="P-loop containing nucleoside triphosphate hydrolases"/>
    <property type="match status" value="1"/>
</dbReference>
<evidence type="ECO:0000256" key="1">
    <source>
        <dbReference type="ARBA" id="ARBA00006611"/>
    </source>
</evidence>
<dbReference type="RefSeq" id="WP_147141765.1">
    <property type="nucleotide sequence ID" value="NZ_BAABIJ010000003.1"/>
</dbReference>
<keyword evidence="5" id="KW-1185">Reference proteome</keyword>
<dbReference type="Pfam" id="PF00437">
    <property type="entry name" value="T2SSE"/>
    <property type="match status" value="1"/>
</dbReference>
<evidence type="ECO:0000313" key="5">
    <source>
        <dbReference type="Proteomes" id="UP000321617"/>
    </source>
</evidence>
<dbReference type="AlphaFoldDB" id="A0A562UYU2"/>
<dbReference type="Gene3D" id="3.40.50.300">
    <property type="entry name" value="P-loop containing nucleotide triphosphate hydrolases"/>
    <property type="match status" value="1"/>
</dbReference>
<dbReference type="NCBIfam" id="TIGR03819">
    <property type="entry name" value="heli_sec_ATPase"/>
    <property type="match status" value="1"/>
</dbReference>